<dbReference type="GO" id="GO:0006508">
    <property type="term" value="P:proteolysis"/>
    <property type="evidence" value="ECO:0007669"/>
    <property type="project" value="UniProtKB-KW"/>
</dbReference>
<evidence type="ECO:0000256" key="1">
    <source>
        <dbReference type="ARBA" id="ARBA00022517"/>
    </source>
</evidence>
<name>A0ABY8C8J6_9FIRM</name>
<gene>
    <name evidence="7" type="ORF">PYS61_00335</name>
</gene>
<accession>A0ABY8C8J6</accession>
<evidence type="ECO:0000256" key="4">
    <source>
        <dbReference type="ARBA" id="ARBA00022807"/>
    </source>
</evidence>
<evidence type="ECO:0000313" key="8">
    <source>
        <dbReference type="Proteomes" id="UP001220478"/>
    </source>
</evidence>
<reference evidence="7 8" key="1">
    <citation type="submission" date="2023-02" db="EMBL/GenBank/DDBJ databases">
        <title>Novel Oscillospiraceae bacterial genomes.</title>
        <authorList>
            <person name="Srinivasan S."/>
            <person name="Austin M.N."/>
            <person name="Fiedler T.L."/>
            <person name="Strenk S.M."/>
            <person name="Agnew K.J."/>
            <person name="Nagana Gowda G.A."/>
            <person name="Raftery D."/>
            <person name="Beamer M.A."/>
            <person name="Achilles S.L."/>
            <person name="Wiesenfeld H.C."/>
            <person name="Fredricks D.N."/>
            <person name="Hillier S.L."/>
        </authorList>
    </citation>
    <scope>NUCLEOTIDE SEQUENCE [LARGE SCALE GENOMIC DNA]</scope>
    <source>
        <strain evidence="7 8">CHIC02 1186E3-8</strain>
    </source>
</reference>
<dbReference type="PANTHER" id="PTHR39178">
    <property type="entry name" value="HYPOTHETICAL RIBOSOME-ASSOCIATED PROTEIN"/>
    <property type="match status" value="1"/>
</dbReference>
<dbReference type="RefSeq" id="WP_315571776.1">
    <property type="nucleotide sequence ID" value="NZ_CP118868.1"/>
</dbReference>
<evidence type="ECO:0000256" key="5">
    <source>
        <dbReference type="ARBA" id="ARBA00044503"/>
    </source>
</evidence>
<dbReference type="PANTHER" id="PTHR39178:SF1">
    <property type="entry name" value="RIBOSOMAL-PROCESSING CYSTEINE PROTEASE PRP"/>
    <property type="match status" value="1"/>
</dbReference>
<dbReference type="Pfam" id="PF04327">
    <property type="entry name" value="Peptidase_Prp"/>
    <property type="match status" value="1"/>
</dbReference>
<evidence type="ECO:0000256" key="6">
    <source>
        <dbReference type="ARBA" id="ARBA00044538"/>
    </source>
</evidence>
<dbReference type="InterPro" id="IPR036764">
    <property type="entry name" value="Peptidase_Prp_sf"/>
</dbReference>
<evidence type="ECO:0000313" key="7">
    <source>
        <dbReference type="EMBL" id="WEG35643.1"/>
    </source>
</evidence>
<dbReference type="CDD" id="cd16332">
    <property type="entry name" value="Prp-like"/>
    <property type="match status" value="1"/>
</dbReference>
<keyword evidence="2 7" id="KW-0645">Protease</keyword>
<keyword evidence="8" id="KW-1185">Reference proteome</keyword>
<keyword evidence="1" id="KW-0690">Ribosome biogenesis</keyword>
<evidence type="ECO:0000256" key="2">
    <source>
        <dbReference type="ARBA" id="ARBA00022670"/>
    </source>
</evidence>
<dbReference type="Proteomes" id="UP001220478">
    <property type="component" value="Chromosome"/>
</dbReference>
<dbReference type="Gene3D" id="3.30.70.1490">
    <property type="entry name" value="Cysteine protease Prp"/>
    <property type="match status" value="1"/>
</dbReference>
<proteinExistence type="inferred from homology"/>
<dbReference type="EMBL" id="CP118868">
    <property type="protein sequence ID" value="WEG35643.1"/>
    <property type="molecule type" value="Genomic_DNA"/>
</dbReference>
<organism evidence="7 8">
    <name type="scientific">Amygdalobacter indicium</name>
    <dbReference type="NCBI Taxonomy" id="3029272"/>
    <lineage>
        <taxon>Bacteria</taxon>
        <taxon>Bacillati</taxon>
        <taxon>Bacillota</taxon>
        <taxon>Clostridia</taxon>
        <taxon>Eubacteriales</taxon>
        <taxon>Oscillospiraceae</taxon>
        <taxon>Amygdalobacter</taxon>
    </lineage>
</organism>
<sequence>MIQVELELQTIFESKITPTQVEEISFLFNTAGKAYLPAADSLIKSFSISGHADQAQYGQDIICAAVTTLAATCITSLDDLAEIATLQYRLASGDIMCELPPLSELSAKQLLLSQVLLRSFCLGLEQIEWSEQAKAGNYIQVITVNSNRKR</sequence>
<comment type="similarity">
    <text evidence="5">Belongs to the Prp family.</text>
</comment>
<dbReference type="SUPFAM" id="SSF118010">
    <property type="entry name" value="TM1457-like"/>
    <property type="match status" value="1"/>
</dbReference>
<protein>
    <recommendedName>
        <fullName evidence="6">Ribosomal processing cysteine protease Prp</fullName>
    </recommendedName>
</protein>
<evidence type="ECO:0000256" key="3">
    <source>
        <dbReference type="ARBA" id="ARBA00022801"/>
    </source>
</evidence>
<dbReference type="GO" id="GO:0008233">
    <property type="term" value="F:peptidase activity"/>
    <property type="evidence" value="ECO:0007669"/>
    <property type="project" value="UniProtKB-KW"/>
</dbReference>
<dbReference type="InterPro" id="IPR007422">
    <property type="entry name" value="Peptidase_Prp"/>
</dbReference>
<keyword evidence="3" id="KW-0378">Hydrolase</keyword>
<keyword evidence="4" id="KW-0788">Thiol protease</keyword>